<evidence type="ECO:0000313" key="5">
    <source>
        <dbReference type="EMBL" id="KFI57263.1"/>
    </source>
</evidence>
<evidence type="ECO:0000256" key="1">
    <source>
        <dbReference type="ARBA" id="ARBA00022603"/>
    </source>
</evidence>
<evidence type="ECO:0000256" key="3">
    <source>
        <dbReference type="ARBA" id="ARBA00022691"/>
    </source>
</evidence>
<dbReference type="STRING" id="561180.BIFGAL_02547"/>
<reference evidence="4 6" key="1">
    <citation type="submission" date="2009-11" db="EMBL/GenBank/DDBJ databases">
        <authorList>
            <person name="Weinstock G."/>
            <person name="Sodergren E."/>
            <person name="Clifton S."/>
            <person name="Fulton L."/>
            <person name="Fulton B."/>
            <person name="Courtney L."/>
            <person name="Fronick C."/>
            <person name="Harrison M."/>
            <person name="Strong C."/>
            <person name="Farmer C."/>
            <person name="Delahaunty K."/>
            <person name="Markovic C."/>
            <person name="Hall O."/>
            <person name="Minx P."/>
            <person name="Tomlinson C."/>
            <person name="Mitreva M."/>
            <person name="Nelson J."/>
            <person name="Hou S."/>
            <person name="Wollam A."/>
            <person name="Pepin K.H."/>
            <person name="Johnson M."/>
            <person name="Bhonagiri V."/>
            <person name="Nash W.E."/>
            <person name="Warren W."/>
            <person name="Chinwalla A."/>
            <person name="Mardis E.R."/>
            <person name="Wilson R.K."/>
        </authorList>
    </citation>
    <scope>NUCLEOTIDE SEQUENCE [LARGE SCALE GENOMIC DNA]</scope>
    <source>
        <strain evidence="4 6">DSM 20093</strain>
    </source>
</reference>
<dbReference type="GO" id="GO:0008757">
    <property type="term" value="F:S-adenosylmethionine-dependent methyltransferase activity"/>
    <property type="evidence" value="ECO:0007669"/>
    <property type="project" value="TreeGrafter"/>
</dbReference>
<dbReference type="Proteomes" id="UP000029074">
    <property type="component" value="Unassembled WGS sequence"/>
</dbReference>
<dbReference type="eggNOG" id="COG4122">
    <property type="taxonomic scope" value="Bacteria"/>
</dbReference>
<proteinExistence type="predicted"/>
<keyword evidence="7" id="KW-1185">Reference proteome</keyword>
<dbReference type="InterPro" id="IPR002935">
    <property type="entry name" value="SAM_O-MeTrfase"/>
</dbReference>
<dbReference type="EMBL" id="ABXB03000001">
    <property type="protein sequence ID" value="EFA23445.1"/>
    <property type="molecule type" value="Genomic_DNA"/>
</dbReference>
<comment type="caution">
    <text evidence="4">The sequence shown here is derived from an EMBL/GenBank/DDBJ whole genome shotgun (WGS) entry which is preliminary data.</text>
</comment>
<dbReference type="AlphaFoldDB" id="D1NRZ3"/>
<evidence type="ECO:0000256" key="2">
    <source>
        <dbReference type="ARBA" id="ARBA00022679"/>
    </source>
</evidence>
<dbReference type="InterPro" id="IPR050362">
    <property type="entry name" value="Cation-dep_OMT"/>
</dbReference>
<evidence type="ECO:0000313" key="6">
    <source>
        <dbReference type="Proteomes" id="UP000003656"/>
    </source>
</evidence>
<dbReference type="PANTHER" id="PTHR10509:SF14">
    <property type="entry name" value="CAFFEOYL-COA O-METHYLTRANSFERASE 3-RELATED"/>
    <property type="match status" value="1"/>
</dbReference>
<keyword evidence="3" id="KW-0949">S-adenosyl-L-methionine</keyword>
<dbReference type="RefSeq" id="WP_006293926.1">
    <property type="nucleotide sequence ID" value="NZ_ABXB03000001.1"/>
</dbReference>
<protein>
    <submittedName>
        <fullName evidence="4">O-methyltransferase</fullName>
    </submittedName>
</protein>
<name>D1NRZ3_9BIFI</name>
<sequence length="223" mass="23956">MDMNAFTNHSKAWQFVEDFEYSREPDGVREVRALAQLNELPQSSAAQGNLLNMLVRMLHADSVIVVGTGALVETAQLVEGLENHGKITVVDSSADGIRVIREFIADLADRSQTTMRAVNADAGTFLQRLNPDDYDLIVVSGEPANYAGTFRQAASLLHRGGAIVFTDALALDNADSSGGLTNAADRSPKAVALRELIEAVQEDDQFVSSLTPTGTGLLIAVKR</sequence>
<organism evidence="4 6">
    <name type="scientific">Bifidobacterium gallicum DSM 20093 = LMG 11596</name>
    <dbReference type="NCBI Taxonomy" id="561180"/>
    <lineage>
        <taxon>Bacteria</taxon>
        <taxon>Bacillati</taxon>
        <taxon>Actinomycetota</taxon>
        <taxon>Actinomycetes</taxon>
        <taxon>Bifidobacteriales</taxon>
        <taxon>Bifidobacteriaceae</taxon>
        <taxon>Bifidobacterium</taxon>
    </lineage>
</organism>
<keyword evidence="1 4" id="KW-0489">Methyltransferase</keyword>
<dbReference type="EMBL" id="JGYW01000011">
    <property type="protein sequence ID" value="KFI57263.1"/>
    <property type="molecule type" value="Genomic_DNA"/>
</dbReference>
<dbReference type="OrthoDB" id="4774874at2"/>
<keyword evidence="2 4" id="KW-0808">Transferase</keyword>
<dbReference type="InterPro" id="IPR029063">
    <property type="entry name" value="SAM-dependent_MTases_sf"/>
</dbReference>
<dbReference type="GO" id="GO:0008171">
    <property type="term" value="F:O-methyltransferase activity"/>
    <property type="evidence" value="ECO:0007669"/>
    <property type="project" value="InterPro"/>
</dbReference>
<reference evidence="5 7" key="2">
    <citation type="submission" date="2014-03" db="EMBL/GenBank/DDBJ databases">
        <title>Genomics of Bifidobacteria.</title>
        <authorList>
            <person name="Ventura M."/>
            <person name="Milani C."/>
            <person name="Lugli G.A."/>
        </authorList>
    </citation>
    <scope>NUCLEOTIDE SEQUENCE [LARGE SCALE GENOMIC DNA]</scope>
    <source>
        <strain evidence="5 7">LMG 11596</strain>
    </source>
</reference>
<dbReference type="PANTHER" id="PTHR10509">
    <property type="entry name" value="O-METHYLTRANSFERASE-RELATED"/>
    <property type="match status" value="1"/>
</dbReference>
<dbReference type="GO" id="GO:0032259">
    <property type="term" value="P:methylation"/>
    <property type="evidence" value="ECO:0007669"/>
    <property type="project" value="UniProtKB-KW"/>
</dbReference>
<accession>D1NRZ3</accession>
<evidence type="ECO:0000313" key="4">
    <source>
        <dbReference type="EMBL" id="EFA23445.1"/>
    </source>
</evidence>
<dbReference type="Pfam" id="PF01596">
    <property type="entry name" value="Methyltransf_3"/>
    <property type="match status" value="1"/>
</dbReference>
<dbReference type="PROSITE" id="PS51682">
    <property type="entry name" value="SAM_OMT_I"/>
    <property type="match status" value="1"/>
</dbReference>
<gene>
    <name evidence="5" type="ORF">BGLCM_1507</name>
    <name evidence="4" type="ORF">BIFGAL_02547</name>
</gene>
<evidence type="ECO:0000313" key="7">
    <source>
        <dbReference type="Proteomes" id="UP000029074"/>
    </source>
</evidence>
<dbReference type="SUPFAM" id="SSF53335">
    <property type="entry name" value="S-adenosyl-L-methionine-dependent methyltransferases"/>
    <property type="match status" value="1"/>
</dbReference>
<dbReference type="Gene3D" id="3.40.50.150">
    <property type="entry name" value="Vaccinia Virus protein VP39"/>
    <property type="match status" value="1"/>
</dbReference>
<dbReference type="Proteomes" id="UP000003656">
    <property type="component" value="Unassembled WGS sequence"/>
</dbReference>